<evidence type="ECO:0000313" key="2">
    <source>
        <dbReference type="EMBL" id="CAK7322887.1"/>
    </source>
</evidence>
<protein>
    <submittedName>
        <fullName evidence="2">Uncharacterized protein</fullName>
    </submittedName>
</protein>
<proteinExistence type="predicted"/>
<evidence type="ECO:0000313" key="3">
    <source>
        <dbReference type="Proteomes" id="UP001314170"/>
    </source>
</evidence>
<evidence type="ECO:0000256" key="1">
    <source>
        <dbReference type="SAM" id="MobiDB-lite"/>
    </source>
</evidence>
<gene>
    <name evidence="2" type="ORF">DCAF_LOCUS500</name>
</gene>
<reference evidence="2 3" key="1">
    <citation type="submission" date="2024-01" db="EMBL/GenBank/DDBJ databases">
        <authorList>
            <person name="Waweru B."/>
        </authorList>
    </citation>
    <scope>NUCLEOTIDE SEQUENCE [LARGE SCALE GENOMIC DNA]</scope>
</reference>
<accession>A0AAV1QMG6</accession>
<feature type="compositionally biased region" description="Basic and acidic residues" evidence="1">
    <location>
        <begin position="40"/>
        <end position="52"/>
    </location>
</feature>
<comment type="caution">
    <text evidence="2">The sequence shown here is derived from an EMBL/GenBank/DDBJ whole genome shotgun (WGS) entry which is preliminary data.</text>
</comment>
<sequence>LVNEGVVGHVRSFGVGRVSHDNRRGEIDGQPTTASFSFFSDHDSSYDKGREG</sequence>
<keyword evidence="3" id="KW-1185">Reference proteome</keyword>
<dbReference type="EMBL" id="CAWUPB010000030">
    <property type="protein sequence ID" value="CAK7322887.1"/>
    <property type="molecule type" value="Genomic_DNA"/>
</dbReference>
<dbReference type="AlphaFoldDB" id="A0AAV1QMG6"/>
<feature type="non-terminal residue" evidence="2">
    <location>
        <position position="1"/>
    </location>
</feature>
<name>A0AAV1QMG6_9ROSI</name>
<dbReference type="Proteomes" id="UP001314170">
    <property type="component" value="Unassembled WGS sequence"/>
</dbReference>
<organism evidence="2 3">
    <name type="scientific">Dovyalis caffra</name>
    <dbReference type="NCBI Taxonomy" id="77055"/>
    <lineage>
        <taxon>Eukaryota</taxon>
        <taxon>Viridiplantae</taxon>
        <taxon>Streptophyta</taxon>
        <taxon>Embryophyta</taxon>
        <taxon>Tracheophyta</taxon>
        <taxon>Spermatophyta</taxon>
        <taxon>Magnoliopsida</taxon>
        <taxon>eudicotyledons</taxon>
        <taxon>Gunneridae</taxon>
        <taxon>Pentapetalae</taxon>
        <taxon>rosids</taxon>
        <taxon>fabids</taxon>
        <taxon>Malpighiales</taxon>
        <taxon>Salicaceae</taxon>
        <taxon>Flacourtieae</taxon>
        <taxon>Dovyalis</taxon>
    </lineage>
</organism>
<feature type="region of interest" description="Disordered" evidence="1">
    <location>
        <begin position="19"/>
        <end position="52"/>
    </location>
</feature>